<gene>
    <name evidence="5" type="ORF">Lfee_0373</name>
</gene>
<evidence type="ECO:0000256" key="2">
    <source>
        <dbReference type="ARBA" id="ARBA00011915"/>
    </source>
</evidence>
<keyword evidence="6" id="KW-1185">Reference proteome</keyword>
<dbReference type="RefSeq" id="WP_058443596.1">
    <property type="nucleotide sequence ID" value="NZ_CAAAHT010000040.1"/>
</dbReference>
<dbReference type="Pfam" id="PF16113">
    <property type="entry name" value="ECH_2"/>
    <property type="match status" value="1"/>
</dbReference>
<dbReference type="PANTHER" id="PTHR43176">
    <property type="entry name" value="3-HYDROXYISOBUTYRYL-COA HYDROLASE-RELATED"/>
    <property type="match status" value="1"/>
</dbReference>
<feature type="domain" description="Enoyl-CoA hydratase/isomerase" evidence="4">
    <location>
        <begin position="13"/>
        <end position="340"/>
    </location>
</feature>
<dbReference type="Gene3D" id="3.90.226.10">
    <property type="entry name" value="2-enoyl-CoA Hydratase, Chain A, domain 1"/>
    <property type="match status" value="1"/>
</dbReference>
<dbReference type="EC" id="3.1.2.4" evidence="2"/>
<evidence type="ECO:0000313" key="5">
    <source>
        <dbReference type="EMBL" id="KTD03627.1"/>
    </source>
</evidence>
<dbReference type="EMBL" id="LNYB01000014">
    <property type="protein sequence ID" value="KTD03627.1"/>
    <property type="molecule type" value="Genomic_DNA"/>
</dbReference>
<organism evidence="5 6">
    <name type="scientific">Legionella feeleii</name>
    <dbReference type="NCBI Taxonomy" id="453"/>
    <lineage>
        <taxon>Bacteria</taxon>
        <taxon>Pseudomonadati</taxon>
        <taxon>Pseudomonadota</taxon>
        <taxon>Gammaproteobacteria</taxon>
        <taxon>Legionellales</taxon>
        <taxon>Legionellaceae</taxon>
        <taxon>Legionella</taxon>
    </lineage>
</organism>
<dbReference type="CDD" id="cd06558">
    <property type="entry name" value="crotonase-like"/>
    <property type="match status" value="1"/>
</dbReference>
<sequence>MTADIAFARERHIGLVTLNRPKALNALTLEMLKALQQQLELWQSDDDIHAVIVQAEGEKAFCAGGDVRWLYDAGLNKDPVQMQFFWHEYRLNHYIHSYSKPYISLMNGITMGGGVGISLHGSYPIASERFVFAMPETGIGFFPDIAASYLLARCPGNFGVYLGLTGDRLNAQEALALGLVKQVISSDKLQDVLMSLIAADLSHNASQAVVNCLQQFAIPAEQAVFEKKQAIIDHCFAQDSVEKIFASLQLSGDDWALQTLEHLQQKAPLSLKVTLAQIHKAKNLSMAECIKMDYCLVGQFMRDPDFYEGVRALLVDKDKAPRWQPETLALASAAKVNDYFVCKGEALSLINE</sequence>
<comment type="catalytic activity">
    <reaction evidence="1">
        <text>3-hydroxy-2-methylpropanoyl-CoA + H2O = 3-hydroxy-2-methylpropanoate + CoA + H(+)</text>
        <dbReference type="Rhea" id="RHEA:20888"/>
        <dbReference type="ChEBI" id="CHEBI:11805"/>
        <dbReference type="ChEBI" id="CHEBI:15377"/>
        <dbReference type="ChEBI" id="CHEBI:15378"/>
        <dbReference type="ChEBI" id="CHEBI:57287"/>
        <dbReference type="ChEBI" id="CHEBI:57340"/>
        <dbReference type="EC" id="3.1.2.4"/>
    </reaction>
</comment>
<evidence type="ECO:0000313" key="6">
    <source>
        <dbReference type="Proteomes" id="UP000054698"/>
    </source>
</evidence>
<dbReference type="NCBIfam" id="NF004127">
    <property type="entry name" value="PRK05617.1"/>
    <property type="match status" value="1"/>
</dbReference>
<name>A0A0W0U7B8_9GAMM</name>
<comment type="caution">
    <text evidence="5">The sequence shown here is derived from an EMBL/GenBank/DDBJ whole genome shotgun (WGS) entry which is preliminary data.</text>
</comment>
<dbReference type="GO" id="GO:0006574">
    <property type="term" value="P:L-valine catabolic process"/>
    <property type="evidence" value="ECO:0007669"/>
    <property type="project" value="TreeGrafter"/>
</dbReference>
<proteinExistence type="predicted"/>
<evidence type="ECO:0000256" key="1">
    <source>
        <dbReference type="ARBA" id="ARBA00001709"/>
    </source>
</evidence>
<dbReference type="SUPFAM" id="SSF52096">
    <property type="entry name" value="ClpP/crotonase"/>
    <property type="match status" value="1"/>
</dbReference>
<protein>
    <recommendedName>
        <fullName evidence="2">3-hydroxyisobutyryl-CoA hydrolase</fullName>
        <ecNumber evidence="2">3.1.2.4</ecNumber>
    </recommendedName>
</protein>
<keyword evidence="3" id="KW-0378">Hydrolase</keyword>
<dbReference type="PATRIC" id="fig|453.4.peg.404"/>
<reference evidence="5 6" key="1">
    <citation type="submission" date="2015-11" db="EMBL/GenBank/DDBJ databases">
        <title>Genomic analysis of 38 Legionella species identifies large and diverse effector repertoires.</title>
        <authorList>
            <person name="Burstein D."/>
            <person name="Amaro F."/>
            <person name="Zusman T."/>
            <person name="Lifshitz Z."/>
            <person name="Cohen O."/>
            <person name="Gilbert J.A."/>
            <person name="Pupko T."/>
            <person name="Shuman H.A."/>
            <person name="Segal G."/>
        </authorList>
    </citation>
    <scope>NUCLEOTIDE SEQUENCE [LARGE SCALE GENOMIC DNA]</scope>
    <source>
        <strain evidence="5 6">WO-44C</strain>
    </source>
</reference>
<dbReference type="AlphaFoldDB" id="A0A0W0U7B8"/>
<evidence type="ECO:0000256" key="3">
    <source>
        <dbReference type="ARBA" id="ARBA00022801"/>
    </source>
</evidence>
<dbReference type="GO" id="GO:0003860">
    <property type="term" value="F:3-hydroxyisobutyryl-CoA hydrolase activity"/>
    <property type="evidence" value="ECO:0007669"/>
    <property type="project" value="UniProtKB-EC"/>
</dbReference>
<dbReference type="Proteomes" id="UP000054698">
    <property type="component" value="Unassembled WGS sequence"/>
</dbReference>
<dbReference type="OrthoDB" id="9790967at2"/>
<evidence type="ECO:0000259" key="4">
    <source>
        <dbReference type="Pfam" id="PF16113"/>
    </source>
</evidence>
<dbReference type="FunFam" id="3.90.226.10:FF:000026">
    <property type="entry name" value="3-hydroxyisobutyryl-CoA hydrolase, mitochondrial"/>
    <property type="match status" value="1"/>
</dbReference>
<accession>A0A0W0U7B8</accession>
<dbReference type="PANTHER" id="PTHR43176:SF3">
    <property type="entry name" value="3-HYDROXYISOBUTYRYL-COA HYDROLASE, MITOCHONDRIAL"/>
    <property type="match status" value="1"/>
</dbReference>
<dbReference type="InterPro" id="IPR045004">
    <property type="entry name" value="ECH_dom"/>
</dbReference>
<dbReference type="InterPro" id="IPR032259">
    <property type="entry name" value="HIBYL-CoA-H"/>
</dbReference>
<dbReference type="InterPro" id="IPR029045">
    <property type="entry name" value="ClpP/crotonase-like_dom_sf"/>
</dbReference>
<dbReference type="STRING" id="453.Lfee_0373"/>